<gene>
    <name evidence="3" type="ORF">PTE30175_00936</name>
</gene>
<dbReference type="OrthoDB" id="121499at2"/>
<reference evidence="3 4" key="1">
    <citation type="submission" date="2019-08" db="EMBL/GenBank/DDBJ databases">
        <authorList>
            <person name="Peeters C."/>
        </authorList>
    </citation>
    <scope>NUCLEOTIDE SEQUENCE [LARGE SCALE GENOMIC DNA]</scope>
    <source>
        <strain evidence="3 4">LMG 30175</strain>
    </source>
</reference>
<name>A0A5E4SUR6_9BURK</name>
<dbReference type="RefSeq" id="WP_150695890.1">
    <property type="nucleotide sequence ID" value="NZ_CABPRZ010000003.1"/>
</dbReference>
<dbReference type="Proteomes" id="UP000414233">
    <property type="component" value="Unassembled WGS sequence"/>
</dbReference>
<evidence type="ECO:0000256" key="2">
    <source>
        <dbReference type="SAM" id="SignalP"/>
    </source>
</evidence>
<evidence type="ECO:0000313" key="4">
    <source>
        <dbReference type="Proteomes" id="UP000414233"/>
    </source>
</evidence>
<proteinExistence type="predicted"/>
<accession>A0A5E4SUR6</accession>
<protein>
    <submittedName>
        <fullName evidence="3">Putative signal peptide protein</fullName>
    </submittedName>
</protein>
<dbReference type="Pfam" id="PF12779">
    <property type="entry name" value="WXXGXW"/>
    <property type="match status" value="1"/>
</dbReference>
<dbReference type="AlphaFoldDB" id="A0A5E4SUR6"/>
<sequence>MKKLTISIALAAATLGGFALTPAHAQVGVSITIGEPPPPRVEPVPPPRYGYIWAPGYWDWVGERHVWREGHWEQERPGYVYRAPAWHHGERGWELNRGGWDQDHGPRGREERRDERRDDRRDEHRGDRHDERGHDDRGRNEGPGPGFRY</sequence>
<keyword evidence="4" id="KW-1185">Reference proteome</keyword>
<dbReference type="EMBL" id="CABPRZ010000003">
    <property type="protein sequence ID" value="VVD78513.1"/>
    <property type="molecule type" value="Genomic_DNA"/>
</dbReference>
<keyword evidence="2" id="KW-0732">Signal</keyword>
<evidence type="ECO:0000313" key="3">
    <source>
        <dbReference type="EMBL" id="VVD78513.1"/>
    </source>
</evidence>
<feature type="signal peptide" evidence="2">
    <location>
        <begin position="1"/>
        <end position="25"/>
    </location>
</feature>
<organism evidence="3 4">
    <name type="scientific">Pandoraea terrae</name>
    <dbReference type="NCBI Taxonomy" id="1537710"/>
    <lineage>
        <taxon>Bacteria</taxon>
        <taxon>Pseudomonadati</taxon>
        <taxon>Pseudomonadota</taxon>
        <taxon>Betaproteobacteria</taxon>
        <taxon>Burkholderiales</taxon>
        <taxon>Burkholderiaceae</taxon>
        <taxon>Pandoraea</taxon>
    </lineage>
</organism>
<dbReference type="InterPro" id="IPR024447">
    <property type="entry name" value="YXWGXW_rpt"/>
</dbReference>
<evidence type="ECO:0000256" key="1">
    <source>
        <dbReference type="SAM" id="MobiDB-lite"/>
    </source>
</evidence>
<feature type="region of interest" description="Disordered" evidence="1">
    <location>
        <begin position="91"/>
        <end position="149"/>
    </location>
</feature>
<feature type="compositionally biased region" description="Basic and acidic residues" evidence="1">
    <location>
        <begin position="91"/>
        <end position="140"/>
    </location>
</feature>
<feature type="chain" id="PRO_5022840080" evidence="2">
    <location>
        <begin position="26"/>
        <end position="149"/>
    </location>
</feature>